<comment type="similarity">
    <text evidence="1">Belongs to the peptidase C40 family.</text>
</comment>
<dbReference type="InterPro" id="IPR000064">
    <property type="entry name" value="NLP_P60_dom"/>
</dbReference>
<protein>
    <submittedName>
        <fullName evidence="7">C40 family peptidase</fullName>
    </submittedName>
</protein>
<dbReference type="GO" id="GO:0008234">
    <property type="term" value="F:cysteine-type peptidase activity"/>
    <property type="evidence" value="ECO:0007669"/>
    <property type="project" value="UniProtKB-KW"/>
</dbReference>
<sequence>MTKLLLISGLLFLSCLVCSSTTAAAIFTNSSYAYSGPADSTKQDDESPLVLDSLISYAKNYLGVPYRSGGHSAKGFDCSGFTSHVFSRFGFSLPRTSYGQATVGKKVETAEMQKGDLIFFKGRNRKSKVIGHVGIVISAKGEKIQFIHASVNNGISIETIDSKYYNPRFVKSIRLIDSELPIPTMEIAESCTPATDCVSLIDPCDSVGEDTSDK</sequence>
<dbReference type="EMBL" id="JASJOT010000009">
    <property type="protein sequence ID" value="MDJ1494343.1"/>
    <property type="molecule type" value="Genomic_DNA"/>
</dbReference>
<evidence type="ECO:0000259" key="6">
    <source>
        <dbReference type="PROSITE" id="PS51935"/>
    </source>
</evidence>
<keyword evidence="4" id="KW-0788">Thiol protease</keyword>
<keyword evidence="5" id="KW-0732">Signal</keyword>
<evidence type="ECO:0000256" key="1">
    <source>
        <dbReference type="ARBA" id="ARBA00007074"/>
    </source>
</evidence>
<dbReference type="GO" id="GO:0006508">
    <property type="term" value="P:proteolysis"/>
    <property type="evidence" value="ECO:0007669"/>
    <property type="project" value="UniProtKB-KW"/>
</dbReference>
<feature type="signal peptide" evidence="5">
    <location>
        <begin position="1"/>
        <end position="23"/>
    </location>
</feature>
<keyword evidence="3" id="KW-0378">Hydrolase</keyword>
<evidence type="ECO:0000256" key="5">
    <source>
        <dbReference type="SAM" id="SignalP"/>
    </source>
</evidence>
<dbReference type="PANTHER" id="PTHR47053:SF1">
    <property type="entry name" value="MUREIN DD-ENDOPEPTIDASE MEPH-RELATED"/>
    <property type="match status" value="1"/>
</dbReference>
<dbReference type="Gene3D" id="3.90.1720.10">
    <property type="entry name" value="endopeptidase domain like (from Nostoc punctiforme)"/>
    <property type="match status" value="1"/>
</dbReference>
<evidence type="ECO:0000256" key="3">
    <source>
        <dbReference type="ARBA" id="ARBA00022801"/>
    </source>
</evidence>
<organism evidence="7 10">
    <name type="scientific">Xanthocytophaga flava</name>
    <dbReference type="NCBI Taxonomy" id="3048013"/>
    <lineage>
        <taxon>Bacteria</taxon>
        <taxon>Pseudomonadati</taxon>
        <taxon>Bacteroidota</taxon>
        <taxon>Cytophagia</taxon>
        <taxon>Cytophagales</taxon>
        <taxon>Rhodocytophagaceae</taxon>
        <taxon>Xanthocytophaga</taxon>
    </lineage>
</organism>
<dbReference type="PROSITE" id="PS51935">
    <property type="entry name" value="NLPC_P60"/>
    <property type="match status" value="1"/>
</dbReference>
<name>A0AAE3QUW9_9BACT</name>
<proteinExistence type="inferred from homology"/>
<dbReference type="PANTHER" id="PTHR47053">
    <property type="entry name" value="MUREIN DD-ENDOPEPTIDASE MEPH-RELATED"/>
    <property type="match status" value="1"/>
</dbReference>
<evidence type="ECO:0000313" key="8">
    <source>
        <dbReference type="EMBL" id="MDJ1494343.1"/>
    </source>
</evidence>
<evidence type="ECO:0000256" key="4">
    <source>
        <dbReference type="ARBA" id="ARBA00022807"/>
    </source>
</evidence>
<dbReference type="EMBL" id="JASJOS010000010">
    <property type="protein sequence ID" value="MDJ1483234.1"/>
    <property type="molecule type" value="Genomic_DNA"/>
</dbReference>
<dbReference type="SUPFAM" id="SSF54001">
    <property type="entry name" value="Cysteine proteinases"/>
    <property type="match status" value="1"/>
</dbReference>
<dbReference type="Proteomes" id="UP001228581">
    <property type="component" value="Unassembled WGS sequence"/>
</dbReference>
<dbReference type="InterPro" id="IPR038765">
    <property type="entry name" value="Papain-like_cys_pep_sf"/>
</dbReference>
<keyword evidence="9" id="KW-1185">Reference proteome</keyword>
<keyword evidence="2" id="KW-0645">Protease</keyword>
<dbReference type="RefSeq" id="WP_313982893.1">
    <property type="nucleotide sequence ID" value="NZ_JASJOR010000012.1"/>
</dbReference>
<evidence type="ECO:0000313" key="10">
    <source>
        <dbReference type="Proteomes" id="UP001241110"/>
    </source>
</evidence>
<feature type="chain" id="PRO_5041910294" evidence="5">
    <location>
        <begin position="24"/>
        <end position="214"/>
    </location>
</feature>
<dbReference type="PROSITE" id="PS51257">
    <property type="entry name" value="PROKAR_LIPOPROTEIN"/>
    <property type="match status" value="1"/>
</dbReference>
<gene>
    <name evidence="7" type="ORF">QNI16_22240</name>
    <name evidence="8" type="ORF">QNI19_15475</name>
</gene>
<accession>A0AAE3QUW9</accession>
<reference evidence="7 9" key="1">
    <citation type="submission" date="2023-05" db="EMBL/GenBank/DDBJ databases">
        <authorList>
            <person name="Zhang X."/>
        </authorList>
    </citation>
    <scope>NUCLEOTIDE SEQUENCE</scope>
    <source>
        <strain evidence="8 9">DM2B3-1</strain>
        <strain evidence="7">YF14B1</strain>
    </source>
</reference>
<feature type="domain" description="NlpC/P60" evidence="6">
    <location>
        <begin position="48"/>
        <end position="176"/>
    </location>
</feature>
<evidence type="ECO:0000313" key="7">
    <source>
        <dbReference type="EMBL" id="MDJ1483234.1"/>
    </source>
</evidence>
<evidence type="ECO:0000313" key="9">
    <source>
        <dbReference type="Proteomes" id="UP001228581"/>
    </source>
</evidence>
<dbReference type="Pfam" id="PF00877">
    <property type="entry name" value="NLPC_P60"/>
    <property type="match status" value="1"/>
</dbReference>
<dbReference type="Proteomes" id="UP001241110">
    <property type="component" value="Unassembled WGS sequence"/>
</dbReference>
<dbReference type="InterPro" id="IPR051202">
    <property type="entry name" value="Peptidase_C40"/>
</dbReference>
<comment type="caution">
    <text evidence="7">The sequence shown here is derived from an EMBL/GenBank/DDBJ whole genome shotgun (WGS) entry which is preliminary data.</text>
</comment>
<evidence type="ECO:0000256" key="2">
    <source>
        <dbReference type="ARBA" id="ARBA00022670"/>
    </source>
</evidence>
<dbReference type="AlphaFoldDB" id="A0AAE3QUW9"/>